<gene>
    <name evidence="2" type="ORF">HTEP1355_LOCUS6058</name>
    <name evidence="3" type="ORF">HTEP1355_LOCUS6059</name>
</gene>
<evidence type="ECO:0000313" key="3">
    <source>
        <dbReference type="EMBL" id="CAD8790223.1"/>
    </source>
</evidence>
<evidence type="ECO:0000313" key="2">
    <source>
        <dbReference type="EMBL" id="CAD8790221.1"/>
    </source>
</evidence>
<proteinExistence type="predicted"/>
<accession>A0A6T6ST02</accession>
<organism evidence="2">
    <name type="scientific">Hemiselmis tepida</name>
    <dbReference type="NCBI Taxonomy" id="464990"/>
    <lineage>
        <taxon>Eukaryota</taxon>
        <taxon>Cryptophyceae</taxon>
        <taxon>Cryptomonadales</taxon>
        <taxon>Hemiselmidaceae</taxon>
        <taxon>Hemiselmis</taxon>
    </lineage>
</organism>
<sequence length="182" mass="19488">MAQTGLVFGIKNTEARGGDGGEGYAAVMLCQPPGYSGGLVSSLVAGYKAGLVPPWENTKDEKLLQVKARMDGMMPMMKKCHKECAPEKHWYIYMLQVDPSHQGQKLGKRLLSFVFALADEQGVPTYLETVGDRNIAIYEKLGFKVVNKYPCMVGQGAKIGGPGLTEGGGMTGMKRPPSASAA</sequence>
<dbReference type="Gene3D" id="3.40.630.30">
    <property type="match status" value="1"/>
</dbReference>
<evidence type="ECO:0000259" key="1">
    <source>
        <dbReference type="PROSITE" id="PS51186"/>
    </source>
</evidence>
<dbReference type="InterPro" id="IPR052523">
    <property type="entry name" value="Trichothecene_AcTrans"/>
</dbReference>
<dbReference type="AlphaFoldDB" id="A0A6T6ST02"/>
<dbReference type="GO" id="GO:0016747">
    <property type="term" value="F:acyltransferase activity, transferring groups other than amino-acyl groups"/>
    <property type="evidence" value="ECO:0007669"/>
    <property type="project" value="InterPro"/>
</dbReference>
<dbReference type="EMBL" id="HBFN01010412">
    <property type="protein sequence ID" value="CAD8790223.1"/>
    <property type="molecule type" value="Transcribed_RNA"/>
</dbReference>
<dbReference type="PANTHER" id="PTHR42791:SF1">
    <property type="entry name" value="N-ACETYLTRANSFERASE DOMAIN-CONTAINING PROTEIN"/>
    <property type="match status" value="1"/>
</dbReference>
<dbReference type="Pfam" id="PF00583">
    <property type="entry name" value="Acetyltransf_1"/>
    <property type="match status" value="1"/>
</dbReference>
<dbReference type="PANTHER" id="PTHR42791">
    <property type="entry name" value="GNAT FAMILY ACETYLTRANSFERASE"/>
    <property type="match status" value="1"/>
</dbReference>
<feature type="domain" description="N-acetyltransferase" evidence="1">
    <location>
        <begin position="88"/>
        <end position="178"/>
    </location>
</feature>
<dbReference type="InterPro" id="IPR016181">
    <property type="entry name" value="Acyl_CoA_acyltransferase"/>
</dbReference>
<reference evidence="2" key="1">
    <citation type="submission" date="2021-01" db="EMBL/GenBank/DDBJ databases">
        <authorList>
            <person name="Corre E."/>
            <person name="Pelletier E."/>
            <person name="Niang G."/>
            <person name="Scheremetjew M."/>
            <person name="Finn R."/>
            <person name="Kale V."/>
            <person name="Holt S."/>
            <person name="Cochrane G."/>
            <person name="Meng A."/>
            <person name="Brown T."/>
            <person name="Cohen L."/>
        </authorList>
    </citation>
    <scope>NUCLEOTIDE SEQUENCE</scope>
    <source>
        <strain evidence="2">CCMP443</strain>
    </source>
</reference>
<dbReference type="InterPro" id="IPR000182">
    <property type="entry name" value="GNAT_dom"/>
</dbReference>
<dbReference type="PROSITE" id="PS51186">
    <property type="entry name" value="GNAT"/>
    <property type="match status" value="1"/>
</dbReference>
<dbReference type="EMBL" id="HBFN01010411">
    <property type="protein sequence ID" value="CAD8790221.1"/>
    <property type="molecule type" value="Transcribed_RNA"/>
</dbReference>
<dbReference type="CDD" id="cd04301">
    <property type="entry name" value="NAT_SF"/>
    <property type="match status" value="1"/>
</dbReference>
<protein>
    <recommendedName>
        <fullName evidence="1">N-acetyltransferase domain-containing protein</fullName>
    </recommendedName>
</protein>
<dbReference type="SUPFAM" id="SSF55729">
    <property type="entry name" value="Acyl-CoA N-acyltransferases (Nat)"/>
    <property type="match status" value="1"/>
</dbReference>
<name>A0A6T6ST02_9CRYP</name>